<dbReference type="AlphaFoldDB" id="A0A2I0TVG3"/>
<keyword evidence="1" id="KW-0472">Membrane</keyword>
<keyword evidence="1" id="KW-0812">Transmembrane</keyword>
<evidence type="ECO:0000313" key="3">
    <source>
        <dbReference type="Proteomes" id="UP000233556"/>
    </source>
</evidence>
<reference evidence="3" key="2">
    <citation type="submission" date="2017-12" db="EMBL/GenBank/DDBJ databases">
        <title>Genome sequence of the Bar-tailed Godwit (Limosa lapponica baueri).</title>
        <authorList>
            <person name="Lima N.C.B."/>
            <person name="Parody-Merino A.M."/>
            <person name="Battley P.F."/>
            <person name="Fidler A.E."/>
            <person name="Prosdocimi F."/>
        </authorList>
    </citation>
    <scope>NUCLEOTIDE SEQUENCE [LARGE SCALE GENOMIC DNA]</scope>
</reference>
<sequence length="408" mass="46002">MAAPGQEEDGDQDAVDEKKIINRTFLSLSQITALSEQNVEGVQKYNYKQTELNIESAIYFLILLFYSAIYSRKLEEFLNFKELKTSLKEAILLDYYTAGFWWAKERNFSVIQLSGFMDLLHFLLENLSDKHMTLGDNLKELGKAMAGIGETDSKRSGDLNFFSIEQAKAVIDYLNISLFKHYKLYEYLFHSTREELVISNEYVIELAQPSVPPFPALLEDGIPSDIYSSFVISPTAAERESKGSDQEGYLGEPCPEVESFEANAVAGVTAEDQKSAVGEIPSEIIGNLEEESNCMAKFRMGMVGMKTRDMKIPRAEEKTELKQCLSILSPPCPYSKQRWEGRADRYASVNTQAELHQGIFTTAPEREVSSDLLSIQLSTRSSTMTFTLRMAQHKLVSPAGQEQGRELE</sequence>
<dbReference type="OrthoDB" id="2126027at2759"/>
<dbReference type="EMBL" id="KZ506988">
    <property type="protein sequence ID" value="PKU37785.1"/>
    <property type="molecule type" value="Genomic_DNA"/>
</dbReference>
<dbReference type="Proteomes" id="UP000233556">
    <property type="component" value="Unassembled WGS sequence"/>
</dbReference>
<evidence type="ECO:0000313" key="2">
    <source>
        <dbReference type="EMBL" id="PKU37785.1"/>
    </source>
</evidence>
<evidence type="ECO:0000256" key="1">
    <source>
        <dbReference type="SAM" id="Phobius"/>
    </source>
</evidence>
<dbReference type="PANTHER" id="PTHR28457">
    <property type="entry name" value="COILED-COIL DOMAIN-CONTAINING PROTEIN 189"/>
    <property type="match status" value="1"/>
</dbReference>
<name>A0A2I0TVG3_LIMLA</name>
<proteinExistence type="predicted"/>
<accession>A0A2I0TVG3</accession>
<protein>
    <submittedName>
        <fullName evidence="2">At-rich interactive domain-containing protein 5b</fullName>
    </submittedName>
</protein>
<feature type="transmembrane region" description="Helical" evidence="1">
    <location>
        <begin position="52"/>
        <end position="70"/>
    </location>
</feature>
<keyword evidence="1" id="KW-1133">Transmembrane helix</keyword>
<dbReference type="InterPro" id="IPR032727">
    <property type="entry name" value="CLAMP"/>
</dbReference>
<organism evidence="2 3">
    <name type="scientific">Limosa lapponica baueri</name>
    <dbReference type="NCBI Taxonomy" id="1758121"/>
    <lineage>
        <taxon>Eukaryota</taxon>
        <taxon>Metazoa</taxon>
        <taxon>Chordata</taxon>
        <taxon>Craniata</taxon>
        <taxon>Vertebrata</taxon>
        <taxon>Euteleostomi</taxon>
        <taxon>Archelosauria</taxon>
        <taxon>Archosauria</taxon>
        <taxon>Dinosauria</taxon>
        <taxon>Saurischia</taxon>
        <taxon>Theropoda</taxon>
        <taxon>Coelurosauria</taxon>
        <taxon>Aves</taxon>
        <taxon>Neognathae</taxon>
        <taxon>Neoaves</taxon>
        <taxon>Charadriiformes</taxon>
        <taxon>Scolopacidae</taxon>
        <taxon>Limosa</taxon>
    </lineage>
</organism>
<dbReference type="Pfam" id="PF14769">
    <property type="entry name" value="CLAMP"/>
    <property type="match status" value="1"/>
</dbReference>
<reference evidence="3" key="1">
    <citation type="submission" date="2017-11" db="EMBL/GenBank/DDBJ databases">
        <authorList>
            <person name="Lima N.C."/>
            <person name="Parody-Merino A.M."/>
            <person name="Battley P.F."/>
            <person name="Fidler A.E."/>
            <person name="Prosdocimi F."/>
        </authorList>
    </citation>
    <scope>NUCLEOTIDE SEQUENCE [LARGE SCALE GENOMIC DNA]</scope>
</reference>
<keyword evidence="3" id="KW-1185">Reference proteome</keyword>
<dbReference type="PANTHER" id="PTHR28457:SF3">
    <property type="entry name" value="CILIARY-ASSOCIATED CALCIUM-BINDING COILED-COIL PROTEIN 1"/>
    <property type="match status" value="1"/>
</dbReference>
<gene>
    <name evidence="2" type="ORF">llap_11911</name>
</gene>